<evidence type="ECO:0000313" key="2">
    <source>
        <dbReference type="EMBL" id="KAG8195388.1"/>
    </source>
</evidence>
<name>A0AAV6VH10_9ARAC</name>
<feature type="chain" id="PRO_5043552026" evidence="1">
    <location>
        <begin position="17"/>
        <end position="274"/>
    </location>
</feature>
<evidence type="ECO:0000256" key="1">
    <source>
        <dbReference type="SAM" id="SignalP"/>
    </source>
</evidence>
<reference evidence="2 3" key="1">
    <citation type="journal article" date="2022" name="Nat. Ecol. Evol.">
        <title>A masculinizing supergene underlies an exaggerated male reproductive morph in a spider.</title>
        <authorList>
            <person name="Hendrickx F."/>
            <person name="De Corte Z."/>
            <person name="Sonet G."/>
            <person name="Van Belleghem S.M."/>
            <person name="Kostlbacher S."/>
            <person name="Vangestel C."/>
        </authorList>
    </citation>
    <scope>NUCLEOTIDE SEQUENCE [LARGE SCALE GENOMIC DNA]</scope>
    <source>
        <strain evidence="2">W744_W776</strain>
    </source>
</reference>
<dbReference type="InterPro" id="IPR020234">
    <property type="entry name" value="Mite_allergen_group-7"/>
</dbReference>
<dbReference type="EMBL" id="JAFNEN010000089">
    <property type="protein sequence ID" value="KAG8195388.1"/>
    <property type="molecule type" value="Genomic_DNA"/>
</dbReference>
<dbReference type="AlphaFoldDB" id="A0AAV6VH10"/>
<comment type="caution">
    <text evidence="2">The sequence shown here is derived from an EMBL/GenBank/DDBJ whole genome shotgun (WGS) entry which is preliminary data.</text>
</comment>
<protein>
    <submittedName>
        <fullName evidence="2">Uncharacterized protein</fullName>
    </submittedName>
</protein>
<keyword evidence="1" id="KW-0732">Signal</keyword>
<keyword evidence="3" id="KW-1185">Reference proteome</keyword>
<evidence type="ECO:0000313" key="3">
    <source>
        <dbReference type="Proteomes" id="UP000827092"/>
    </source>
</evidence>
<organism evidence="2 3">
    <name type="scientific">Oedothorax gibbosus</name>
    <dbReference type="NCBI Taxonomy" id="931172"/>
    <lineage>
        <taxon>Eukaryota</taxon>
        <taxon>Metazoa</taxon>
        <taxon>Ecdysozoa</taxon>
        <taxon>Arthropoda</taxon>
        <taxon>Chelicerata</taxon>
        <taxon>Arachnida</taxon>
        <taxon>Araneae</taxon>
        <taxon>Araneomorphae</taxon>
        <taxon>Entelegynae</taxon>
        <taxon>Araneoidea</taxon>
        <taxon>Linyphiidae</taxon>
        <taxon>Erigoninae</taxon>
        <taxon>Oedothorax</taxon>
    </lineage>
</organism>
<dbReference type="Pfam" id="PF16984">
    <property type="entry name" value="Grp7_allergen"/>
    <property type="match status" value="1"/>
</dbReference>
<feature type="signal peptide" evidence="1">
    <location>
        <begin position="1"/>
        <end position="16"/>
    </location>
</feature>
<dbReference type="Proteomes" id="UP000827092">
    <property type="component" value="Unassembled WGS sequence"/>
</dbReference>
<gene>
    <name evidence="2" type="ORF">JTE90_001402</name>
</gene>
<dbReference type="Gene3D" id="3.15.10.50">
    <property type="match status" value="1"/>
</dbReference>
<proteinExistence type="predicted"/>
<accession>A0AAV6VH10</accession>
<sequence length="274" mass="30490">MLIWLLFGSVAALFDAISTDSIADQYLDSILHDTLDQLLHESGLDPATLPDFGIRFNLPVIPLSGRVEGEWDVISTDSIADQYLDSILHHTLDQLIHESRLDPATLPDFGIPFTLPVIPLSGRVDFVDGVFNGLSRIRRFSRCQDPSVSVQEIRLECGLNFFGMDVVYEGRARVEQLPAIPFQVTAYINETHVKSVISGSPASLNGRLNLLQIEKFGDVNARLSNLGFIQPLYNAVEEKFREKIKDMLTDIILNQFPVPFGKAILKTRLPGLTG</sequence>
<dbReference type="InterPro" id="IPR038602">
    <property type="entry name" value="Mite_allergen_7_sf"/>
</dbReference>